<keyword evidence="1" id="KW-0175">Coiled coil</keyword>
<dbReference type="GO" id="GO:0016477">
    <property type="term" value="P:cell migration"/>
    <property type="evidence" value="ECO:0007669"/>
    <property type="project" value="TreeGrafter"/>
</dbReference>
<evidence type="ECO:0000256" key="1">
    <source>
        <dbReference type="SAM" id="Coils"/>
    </source>
</evidence>
<evidence type="ECO:0000256" key="2">
    <source>
        <dbReference type="SAM" id="MobiDB-lite"/>
    </source>
</evidence>
<sequence>MEQTGSLRPGVCGGPPGRHHPPSATSCEPYSSASPTLEAAMVYPGLTERRARCRRPSKRRTLLDELSCLQCLLNCCARYSEAVRKLTSTSAGLFTLAICIMSNVNKSRIIALQLLTKACEPPTNGHSAVSEAMSTLRLRFGEPVRFRFLVGMLSSAMGQKGANIGNNINSSESVLEELDHWEKKHIDVEGLIIRLENAEKENDNLRDKVLLLERRVQILQEEKGILISLEQCLKERCSELQGEVHSLKSVKNEKSTTLLPKKTG</sequence>
<protein>
    <submittedName>
        <fullName evidence="3">Uncharacterized protein</fullName>
    </submittedName>
</protein>
<dbReference type="GO" id="GO:0005829">
    <property type="term" value="C:cytosol"/>
    <property type="evidence" value="ECO:0007669"/>
    <property type="project" value="TreeGrafter"/>
</dbReference>
<keyword evidence="4" id="KW-1185">Reference proteome</keyword>
<accession>A0AAV8X7G1</accession>
<dbReference type="InterPro" id="IPR043592">
    <property type="entry name" value="FMNL_animal"/>
</dbReference>
<feature type="region of interest" description="Disordered" evidence="2">
    <location>
        <begin position="1"/>
        <end position="32"/>
    </location>
</feature>
<dbReference type="GO" id="GO:0030866">
    <property type="term" value="P:cortical actin cytoskeleton organization"/>
    <property type="evidence" value="ECO:0007669"/>
    <property type="project" value="TreeGrafter"/>
</dbReference>
<comment type="caution">
    <text evidence="3">The sequence shown here is derived from an EMBL/GenBank/DDBJ whole genome shotgun (WGS) entry which is preliminary data.</text>
</comment>
<dbReference type="AlphaFoldDB" id="A0AAV8X7G1"/>
<dbReference type="Gene3D" id="1.25.10.10">
    <property type="entry name" value="Leucine-rich Repeat Variant"/>
    <property type="match status" value="1"/>
</dbReference>
<dbReference type="GO" id="GO:0051015">
    <property type="term" value="F:actin filament binding"/>
    <property type="evidence" value="ECO:0007669"/>
    <property type="project" value="TreeGrafter"/>
</dbReference>
<reference evidence="3" key="1">
    <citation type="journal article" date="2023" name="Insect Mol. Biol.">
        <title>Genome sequencing provides insights into the evolution of gene families encoding plant cell wall-degrading enzymes in longhorned beetles.</title>
        <authorList>
            <person name="Shin N.R."/>
            <person name="Okamura Y."/>
            <person name="Kirsch R."/>
            <person name="Pauchet Y."/>
        </authorList>
    </citation>
    <scope>NUCLEOTIDE SEQUENCE</scope>
    <source>
        <strain evidence="3">AMC_N1</strain>
    </source>
</reference>
<gene>
    <name evidence="3" type="ORF">NQ318_007110</name>
</gene>
<dbReference type="PANTHER" id="PTHR45857:SF9">
    <property type="entry name" value="MULTIPLE WING HAIRS, ISOFORM C"/>
    <property type="match status" value="1"/>
</dbReference>
<evidence type="ECO:0000313" key="3">
    <source>
        <dbReference type="EMBL" id="KAJ8934904.1"/>
    </source>
</evidence>
<organism evidence="3 4">
    <name type="scientific">Aromia moschata</name>
    <dbReference type="NCBI Taxonomy" id="1265417"/>
    <lineage>
        <taxon>Eukaryota</taxon>
        <taxon>Metazoa</taxon>
        <taxon>Ecdysozoa</taxon>
        <taxon>Arthropoda</taxon>
        <taxon>Hexapoda</taxon>
        <taxon>Insecta</taxon>
        <taxon>Pterygota</taxon>
        <taxon>Neoptera</taxon>
        <taxon>Endopterygota</taxon>
        <taxon>Coleoptera</taxon>
        <taxon>Polyphaga</taxon>
        <taxon>Cucujiformia</taxon>
        <taxon>Chrysomeloidea</taxon>
        <taxon>Cerambycidae</taxon>
        <taxon>Cerambycinae</taxon>
        <taxon>Callichromatini</taxon>
        <taxon>Aromia</taxon>
    </lineage>
</organism>
<evidence type="ECO:0000313" key="4">
    <source>
        <dbReference type="Proteomes" id="UP001162162"/>
    </source>
</evidence>
<dbReference type="Proteomes" id="UP001162162">
    <property type="component" value="Unassembled WGS sequence"/>
</dbReference>
<feature type="compositionally biased region" description="Polar residues" evidence="2">
    <location>
        <begin position="23"/>
        <end position="32"/>
    </location>
</feature>
<dbReference type="PANTHER" id="PTHR45857">
    <property type="entry name" value="FORMIN-LIKE PROTEIN"/>
    <property type="match status" value="1"/>
</dbReference>
<dbReference type="SUPFAM" id="SSF48371">
    <property type="entry name" value="ARM repeat"/>
    <property type="match status" value="1"/>
</dbReference>
<dbReference type="EMBL" id="JAPWTK010000966">
    <property type="protein sequence ID" value="KAJ8934904.1"/>
    <property type="molecule type" value="Genomic_DNA"/>
</dbReference>
<dbReference type="InterPro" id="IPR016024">
    <property type="entry name" value="ARM-type_fold"/>
</dbReference>
<name>A0AAV8X7G1_9CUCU</name>
<dbReference type="GO" id="GO:0008360">
    <property type="term" value="P:regulation of cell shape"/>
    <property type="evidence" value="ECO:0007669"/>
    <property type="project" value="TreeGrafter"/>
</dbReference>
<proteinExistence type="predicted"/>
<dbReference type="InterPro" id="IPR011989">
    <property type="entry name" value="ARM-like"/>
</dbReference>
<feature type="coiled-coil region" evidence="1">
    <location>
        <begin position="188"/>
        <end position="222"/>
    </location>
</feature>